<organism evidence="1 2">
    <name type="scientific">Lentzea albida</name>
    <dbReference type="NCBI Taxonomy" id="65499"/>
    <lineage>
        <taxon>Bacteria</taxon>
        <taxon>Bacillati</taxon>
        <taxon>Actinomycetota</taxon>
        <taxon>Actinomycetes</taxon>
        <taxon>Pseudonocardiales</taxon>
        <taxon>Pseudonocardiaceae</taxon>
        <taxon>Lentzea</taxon>
    </lineage>
</organism>
<keyword evidence="2" id="KW-1185">Reference proteome</keyword>
<dbReference type="Proteomes" id="UP000199503">
    <property type="component" value="Unassembled WGS sequence"/>
</dbReference>
<protein>
    <submittedName>
        <fullName evidence="1">Uncharacterized protein</fullName>
    </submittedName>
</protein>
<gene>
    <name evidence="1" type="ORF">SAMN04488000_103139</name>
</gene>
<dbReference type="RefSeq" id="WP_143091504.1">
    <property type="nucleotide sequence ID" value="NZ_FOFV01000003.1"/>
</dbReference>
<sequence>MVGDEVDLTFHFLDPEEETRALAEAGLAVTARLDRAPDPRVEHRSDRCYLLARAASASGSGS</sequence>
<reference evidence="2" key="1">
    <citation type="submission" date="2016-10" db="EMBL/GenBank/DDBJ databases">
        <authorList>
            <person name="Varghese N."/>
            <person name="Submissions S."/>
        </authorList>
    </citation>
    <scope>NUCLEOTIDE SEQUENCE [LARGE SCALE GENOMIC DNA]</scope>
    <source>
        <strain evidence="2">DSM 44437</strain>
    </source>
</reference>
<dbReference type="EMBL" id="FOFV01000003">
    <property type="protein sequence ID" value="SEQ49861.1"/>
    <property type="molecule type" value="Genomic_DNA"/>
</dbReference>
<dbReference type="STRING" id="65499.SAMN04488000_103139"/>
<name>A0A1H9GIF6_9PSEU</name>
<proteinExistence type="predicted"/>
<evidence type="ECO:0000313" key="1">
    <source>
        <dbReference type="EMBL" id="SEQ49861.1"/>
    </source>
</evidence>
<accession>A0A1H9GIF6</accession>
<evidence type="ECO:0000313" key="2">
    <source>
        <dbReference type="Proteomes" id="UP000199503"/>
    </source>
</evidence>
<dbReference type="AlphaFoldDB" id="A0A1H9GIF6"/>